<gene>
    <name evidence="1" type="ORF">HKN21_14890</name>
</gene>
<protein>
    <submittedName>
        <fullName evidence="1">Acyl-CoA dehydrogenase</fullName>
    </submittedName>
</protein>
<name>A0A7Y2H3S7_UNCEI</name>
<proteinExistence type="predicted"/>
<reference evidence="1 2" key="1">
    <citation type="submission" date="2020-03" db="EMBL/GenBank/DDBJ databases">
        <title>Metabolic flexibility allows generalist bacteria to become dominant in a frequently disturbed ecosystem.</title>
        <authorList>
            <person name="Chen Y.-J."/>
            <person name="Leung P.M."/>
            <person name="Bay S.K."/>
            <person name="Hugenholtz P."/>
            <person name="Kessler A.J."/>
            <person name="Shelley G."/>
            <person name="Waite D.W."/>
            <person name="Cook P.L."/>
            <person name="Greening C."/>
        </authorList>
    </citation>
    <scope>NUCLEOTIDE SEQUENCE [LARGE SCALE GENOMIC DNA]</scope>
    <source>
        <strain evidence="1">SS_bin_28</strain>
    </source>
</reference>
<accession>A0A7Y2H3S7</accession>
<feature type="non-terminal residue" evidence="1">
    <location>
        <position position="30"/>
    </location>
</feature>
<dbReference type="EMBL" id="JABDJR010000602">
    <property type="protein sequence ID" value="NNF08048.1"/>
    <property type="molecule type" value="Genomic_DNA"/>
</dbReference>
<dbReference type="Proteomes" id="UP000547674">
    <property type="component" value="Unassembled WGS sequence"/>
</dbReference>
<evidence type="ECO:0000313" key="1">
    <source>
        <dbReference type="EMBL" id="NNF08048.1"/>
    </source>
</evidence>
<dbReference type="GO" id="GO:0050660">
    <property type="term" value="F:flavin adenine dinucleotide binding"/>
    <property type="evidence" value="ECO:0007669"/>
    <property type="project" value="InterPro"/>
</dbReference>
<evidence type="ECO:0000313" key="2">
    <source>
        <dbReference type="Proteomes" id="UP000547674"/>
    </source>
</evidence>
<dbReference type="AlphaFoldDB" id="A0A7Y2H3S7"/>
<organism evidence="1 2">
    <name type="scientific">Eiseniibacteriota bacterium</name>
    <dbReference type="NCBI Taxonomy" id="2212470"/>
    <lineage>
        <taxon>Bacteria</taxon>
        <taxon>Candidatus Eiseniibacteriota</taxon>
    </lineage>
</organism>
<dbReference type="InterPro" id="IPR037069">
    <property type="entry name" value="AcylCoA_DH/ox_N_sf"/>
</dbReference>
<dbReference type="GO" id="GO:0016627">
    <property type="term" value="F:oxidoreductase activity, acting on the CH-CH group of donors"/>
    <property type="evidence" value="ECO:0007669"/>
    <property type="project" value="InterPro"/>
</dbReference>
<sequence length="30" mass="3527">MDFSLSSEQEQLQELAQEFARNEMETVAKH</sequence>
<comment type="caution">
    <text evidence="1">The sequence shown here is derived from an EMBL/GenBank/DDBJ whole genome shotgun (WGS) entry which is preliminary data.</text>
</comment>
<dbReference type="Gene3D" id="1.10.540.10">
    <property type="entry name" value="Acyl-CoA dehydrogenase/oxidase, N-terminal domain"/>
    <property type="match status" value="1"/>
</dbReference>